<feature type="region of interest" description="Disordered" evidence="1">
    <location>
        <begin position="33"/>
        <end position="121"/>
    </location>
</feature>
<dbReference type="EMBL" id="SKCS01000412">
    <property type="protein sequence ID" value="TNN08222.1"/>
    <property type="molecule type" value="Genomic_DNA"/>
</dbReference>
<gene>
    <name evidence="2" type="ORF">EWB00_007192</name>
</gene>
<comment type="caution">
    <text evidence="2">The sequence shown here is derived from an EMBL/GenBank/DDBJ whole genome shotgun (WGS) entry which is preliminary data.</text>
</comment>
<dbReference type="AlphaFoldDB" id="A0A4Z2CVA4"/>
<sequence>MRNKLTIKTTRSHKYPCDNKLKHCLDNSAIKLTENSSSSINDDEEYNEENNNHKYHDDEIIDDIHRDDDETNDGIQNDKGFVRTNDNDEATTRQSTKPLKHAQDDDSSSQNNSNNTPSDTTDLYYKVQKISKNKNISLHYKFKQNKDLYNAYWNCPKVEPILSRKCNTDGYWTYGHGSTNDNENNV</sequence>
<proteinExistence type="predicted"/>
<name>A0A4Z2CVA4_SCHJA</name>
<keyword evidence="3" id="KW-1185">Reference proteome</keyword>
<evidence type="ECO:0000313" key="3">
    <source>
        <dbReference type="Proteomes" id="UP000311919"/>
    </source>
</evidence>
<evidence type="ECO:0000313" key="2">
    <source>
        <dbReference type="EMBL" id="TNN08222.1"/>
    </source>
</evidence>
<evidence type="ECO:0000256" key="1">
    <source>
        <dbReference type="SAM" id="MobiDB-lite"/>
    </source>
</evidence>
<feature type="compositionally biased region" description="Basic and acidic residues" evidence="1">
    <location>
        <begin position="50"/>
        <end position="68"/>
    </location>
</feature>
<dbReference type="STRING" id="6182.A0A4Z2CVA4"/>
<protein>
    <submittedName>
        <fullName evidence="2">Uncharacterized protein</fullName>
    </submittedName>
</protein>
<accession>A0A4Z2CVA4</accession>
<feature type="compositionally biased region" description="Low complexity" evidence="1">
    <location>
        <begin position="108"/>
        <end position="121"/>
    </location>
</feature>
<organism evidence="2 3">
    <name type="scientific">Schistosoma japonicum</name>
    <name type="common">Blood fluke</name>
    <dbReference type="NCBI Taxonomy" id="6182"/>
    <lineage>
        <taxon>Eukaryota</taxon>
        <taxon>Metazoa</taxon>
        <taxon>Spiralia</taxon>
        <taxon>Lophotrochozoa</taxon>
        <taxon>Platyhelminthes</taxon>
        <taxon>Trematoda</taxon>
        <taxon>Digenea</taxon>
        <taxon>Strigeidida</taxon>
        <taxon>Schistosomatoidea</taxon>
        <taxon>Schistosomatidae</taxon>
        <taxon>Schistosoma</taxon>
    </lineage>
</organism>
<dbReference type="Proteomes" id="UP000311919">
    <property type="component" value="Unassembled WGS sequence"/>
</dbReference>
<reference evidence="2 3" key="1">
    <citation type="submission" date="2019-03" db="EMBL/GenBank/DDBJ databases">
        <title>An improved genome assembly of the fluke Schistosoma japonicum.</title>
        <authorList>
            <person name="Hu W."/>
            <person name="Luo F."/>
            <person name="Yin M."/>
            <person name="Mo X."/>
            <person name="Sun C."/>
            <person name="Wu Q."/>
            <person name="Zhu B."/>
            <person name="Xiang M."/>
            <person name="Wang J."/>
            <person name="Wang Y."/>
            <person name="Zhang T."/>
            <person name="Xu B."/>
            <person name="Zheng H."/>
            <person name="Feng Z."/>
        </authorList>
    </citation>
    <scope>NUCLEOTIDE SEQUENCE [LARGE SCALE GENOMIC DNA]</scope>
    <source>
        <strain evidence="2">HuSjv2</strain>
        <tissue evidence="2">Worms</tissue>
    </source>
</reference>